<dbReference type="PROSITE" id="PS50011">
    <property type="entry name" value="PROTEIN_KINASE_DOM"/>
    <property type="match status" value="1"/>
</dbReference>
<dbReference type="OrthoDB" id="4062651at2759"/>
<dbReference type="GO" id="GO:0005524">
    <property type="term" value="F:ATP binding"/>
    <property type="evidence" value="ECO:0007669"/>
    <property type="project" value="InterPro"/>
</dbReference>
<dbReference type="SUPFAM" id="SSF56112">
    <property type="entry name" value="Protein kinase-like (PK-like)"/>
    <property type="match status" value="1"/>
</dbReference>
<dbReference type="STRING" id="595528.A0A0D2WSZ6"/>
<dbReference type="GO" id="GO:0004672">
    <property type="term" value="F:protein kinase activity"/>
    <property type="evidence" value="ECO:0007669"/>
    <property type="project" value="InterPro"/>
</dbReference>
<name>A0A0D2WSZ6_CAPO3</name>
<evidence type="ECO:0000256" key="1">
    <source>
        <dbReference type="ARBA" id="ARBA00022786"/>
    </source>
</evidence>
<gene>
    <name evidence="4" type="ORF">CAOG_009834</name>
</gene>
<dbReference type="eggNOG" id="KOG4308">
    <property type="taxonomic scope" value="Eukaryota"/>
</dbReference>
<feature type="region of interest" description="Disordered" evidence="2">
    <location>
        <begin position="1"/>
        <end position="31"/>
    </location>
</feature>
<feature type="compositionally biased region" description="Low complexity" evidence="2">
    <location>
        <begin position="1"/>
        <end position="15"/>
    </location>
</feature>
<dbReference type="InterPro" id="IPR000719">
    <property type="entry name" value="Prot_kinase_dom"/>
</dbReference>
<dbReference type="InterPro" id="IPR001245">
    <property type="entry name" value="Ser-Thr/Tyr_kinase_cat_dom"/>
</dbReference>
<evidence type="ECO:0000313" key="4">
    <source>
        <dbReference type="EMBL" id="KJE94638.1"/>
    </source>
</evidence>
<dbReference type="InterPro" id="IPR051348">
    <property type="entry name" value="U-box_ubiquitin_ligases"/>
</dbReference>
<dbReference type="EMBL" id="KE346367">
    <property type="protein sequence ID" value="KJE94638.1"/>
    <property type="molecule type" value="Genomic_DNA"/>
</dbReference>
<evidence type="ECO:0000259" key="3">
    <source>
        <dbReference type="PROSITE" id="PS50011"/>
    </source>
</evidence>
<keyword evidence="5" id="KW-1185">Reference proteome</keyword>
<dbReference type="eggNOG" id="KOG1187">
    <property type="taxonomic scope" value="Eukaryota"/>
</dbReference>
<organism evidence="4 5">
    <name type="scientific">Capsaspora owczarzaki (strain ATCC 30864)</name>
    <dbReference type="NCBI Taxonomy" id="595528"/>
    <lineage>
        <taxon>Eukaryota</taxon>
        <taxon>Filasterea</taxon>
        <taxon>Capsaspora</taxon>
    </lineage>
</organism>
<sequence>MSLTSSSTSSAAAPSVPEPMVTSPEDNNPGANLEILSAVAEESRTLVPMDTRQADETTDLGRAVKPPIAEIHAQTILPGAVHDEHSSLIETKVSTAGIPSMNSNVKIAHWHRLFDMATLIAAGEGLLKEQPANFAQGMPITPEQQLVYHAKERSFSVESVASMTQPASIFAQPFELDAKDQELEQLRHELAAKYQELAARDQKLAARDQELVAREQELVAREQELVAREQELTAKESRIDNQPLNSDGHIPQIPLATLLTATNNFAADSLLGEGTFSRVYGASLPVAIKRLPAELIQHYVEFQSELESLSKFRHPNIVAILSYANSHDEYCLVYEFMPNGSVRDRLDRKNGTPPLTWYQRHRIAAGVARGMNYVQTAFPDHVLILLDLTTDNVLLDASLEAKVSNFGLARAAQHLHETSYLPTPHLQGTKVYMCPEFFAESKMTVKTDVYAFGMILLELVTAEKASIRMKSNARKAVKNQTINDMLDPVLILTEAECQSIHKIVVLALECLEEAAEDRPSFGTLLATLDH</sequence>
<evidence type="ECO:0000313" key="5">
    <source>
        <dbReference type="Proteomes" id="UP000008743"/>
    </source>
</evidence>
<dbReference type="Gene3D" id="3.30.200.20">
    <property type="entry name" value="Phosphorylase Kinase, domain 1"/>
    <property type="match status" value="1"/>
</dbReference>
<dbReference type="Pfam" id="PF07714">
    <property type="entry name" value="PK_Tyr_Ser-Thr"/>
    <property type="match status" value="1"/>
</dbReference>
<proteinExistence type="predicted"/>
<dbReference type="AlphaFoldDB" id="A0A0D2WSZ6"/>
<evidence type="ECO:0000256" key="2">
    <source>
        <dbReference type="SAM" id="MobiDB-lite"/>
    </source>
</evidence>
<reference evidence="5" key="1">
    <citation type="submission" date="2011-02" db="EMBL/GenBank/DDBJ databases">
        <title>The Genome Sequence of Capsaspora owczarzaki ATCC 30864.</title>
        <authorList>
            <person name="Russ C."/>
            <person name="Cuomo C."/>
            <person name="Burger G."/>
            <person name="Gray M.W."/>
            <person name="Holland P.W.H."/>
            <person name="King N."/>
            <person name="Lang F.B.F."/>
            <person name="Roger A.J."/>
            <person name="Ruiz-Trillo I."/>
            <person name="Young S.K."/>
            <person name="Zeng Q."/>
            <person name="Gargeya S."/>
            <person name="Alvarado L."/>
            <person name="Berlin A."/>
            <person name="Chapman S.B."/>
            <person name="Chen Z."/>
            <person name="Freedman E."/>
            <person name="Gellesch M."/>
            <person name="Goldberg J."/>
            <person name="Griggs A."/>
            <person name="Gujja S."/>
            <person name="Heilman E."/>
            <person name="Heiman D."/>
            <person name="Howarth C."/>
            <person name="Mehta T."/>
            <person name="Neiman D."/>
            <person name="Pearson M."/>
            <person name="Roberts A."/>
            <person name="Saif S."/>
            <person name="Shea T."/>
            <person name="Shenoy N."/>
            <person name="Sisk P."/>
            <person name="Stolte C."/>
            <person name="Sykes S."/>
            <person name="White J."/>
            <person name="Yandava C."/>
            <person name="Haas B."/>
            <person name="Nusbaum C."/>
            <person name="Birren B."/>
        </authorList>
    </citation>
    <scope>NUCLEOTIDE SEQUENCE</scope>
    <source>
        <strain evidence="5">ATCC 30864</strain>
    </source>
</reference>
<dbReference type="Proteomes" id="UP000008743">
    <property type="component" value="Unassembled WGS sequence"/>
</dbReference>
<dbReference type="InterPro" id="IPR011009">
    <property type="entry name" value="Kinase-like_dom_sf"/>
</dbReference>
<feature type="domain" description="Protein kinase" evidence="3">
    <location>
        <begin position="265"/>
        <end position="530"/>
    </location>
</feature>
<dbReference type="InParanoid" id="A0A0D2WSZ6"/>
<dbReference type="PANTHER" id="PTHR45647:SF139">
    <property type="entry name" value="OS02G0152300 PROTEIN"/>
    <property type="match status" value="1"/>
</dbReference>
<keyword evidence="1" id="KW-0833">Ubl conjugation pathway</keyword>
<accession>A0A0D2WSZ6</accession>
<dbReference type="Gene3D" id="1.10.510.10">
    <property type="entry name" value="Transferase(Phosphotransferase) domain 1"/>
    <property type="match status" value="1"/>
</dbReference>
<keyword evidence="4" id="KW-0418">Kinase</keyword>
<dbReference type="PANTHER" id="PTHR45647">
    <property type="entry name" value="OS02G0152300 PROTEIN"/>
    <property type="match status" value="1"/>
</dbReference>
<dbReference type="PhylomeDB" id="A0A0D2WSZ6"/>
<keyword evidence="4" id="KW-0808">Transferase</keyword>
<protein>
    <submittedName>
        <fullName evidence="4">TKL/IRAK protein kinase</fullName>
    </submittedName>
</protein>